<dbReference type="GO" id="GO:0051537">
    <property type="term" value="F:2 iron, 2 sulfur cluster binding"/>
    <property type="evidence" value="ECO:0007669"/>
    <property type="project" value="UniProtKB-KW"/>
</dbReference>
<reference evidence="7 8" key="1">
    <citation type="submission" date="2019-07" db="EMBL/GenBank/DDBJ databases">
        <title>Pseudomonas mangiferae sp. nov., isolated from bark of mango tree in Thailand.</title>
        <authorList>
            <person name="Srisuk N."/>
            <person name="Anurat P."/>
        </authorList>
    </citation>
    <scope>NUCLEOTIDE SEQUENCE [LARGE SCALE GENOMIC DNA]</scope>
    <source>
        <strain evidence="7 8">DMKU_BBB3-04</strain>
    </source>
</reference>
<keyword evidence="4" id="KW-0408">Iron</keyword>
<evidence type="ECO:0000313" key="8">
    <source>
        <dbReference type="Proteomes" id="UP000315235"/>
    </source>
</evidence>
<dbReference type="Proteomes" id="UP000315235">
    <property type="component" value="Unassembled WGS sequence"/>
</dbReference>
<keyword evidence="3" id="KW-0560">Oxidoreductase</keyword>
<accession>A0A553H364</accession>
<dbReference type="InterPro" id="IPR044043">
    <property type="entry name" value="VanA_C_cat"/>
</dbReference>
<dbReference type="Gene3D" id="3.90.380.10">
    <property type="entry name" value="Naphthalene 1,2-dioxygenase Alpha Subunit, Chain A, domain 1"/>
    <property type="match status" value="1"/>
</dbReference>
<dbReference type="SUPFAM" id="SSF50022">
    <property type="entry name" value="ISP domain"/>
    <property type="match status" value="1"/>
</dbReference>
<organism evidence="7 8">
    <name type="scientific">Pseudomonas mangiferae</name>
    <dbReference type="NCBI Taxonomy" id="2593654"/>
    <lineage>
        <taxon>Bacteria</taxon>
        <taxon>Pseudomonadati</taxon>
        <taxon>Pseudomonadota</taxon>
        <taxon>Gammaproteobacteria</taxon>
        <taxon>Pseudomonadales</taxon>
        <taxon>Pseudomonadaceae</taxon>
        <taxon>Pseudomonas</taxon>
    </lineage>
</organism>
<keyword evidence="1" id="KW-0001">2Fe-2S</keyword>
<keyword evidence="5" id="KW-0411">Iron-sulfur</keyword>
<dbReference type="PANTHER" id="PTHR21266">
    <property type="entry name" value="IRON-SULFUR DOMAIN CONTAINING PROTEIN"/>
    <property type="match status" value="1"/>
</dbReference>
<protein>
    <submittedName>
        <fullName evidence="7">Aromatic ring-hydroxylating dioxygenase subunit alpha</fullName>
    </submittedName>
</protein>
<evidence type="ECO:0000313" key="7">
    <source>
        <dbReference type="EMBL" id="TRX76188.1"/>
    </source>
</evidence>
<name>A0A553H364_9PSED</name>
<evidence type="ECO:0000256" key="1">
    <source>
        <dbReference type="ARBA" id="ARBA00022714"/>
    </source>
</evidence>
<dbReference type="Pfam" id="PF00355">
    <property type="entry name" value="Rieske"/>
    <property type="match status" value="1"/>
</dbReference>
<keyword evidence="8" id="KW-1185">Reference proteome</keyword>
<sequence length="349" mass="40213">MLYNGEWKREELDYRALVNQWHVVARSEDVDRDTPLAVRLLGEELVLWRDAEGVVHAWKDYCGHRGARLSLGAVKGGEIECPYHGWRYDAQGDCTRVPAHPDRACPSSKRLVFRHHAQERYGLIWASLEAPQRPLPEFPQWEDGAYRKVHAGPYRYKANALRSLENFIDASHFPFVHANLNGLPDAPEPLKKYTVSEDERGLHSSEICVFQPYGDHRGIPVNARYTYSVLNPTTAYFIKKTGETERFCTFFNATPVDEAECVIWLIVAINFGPELTLEQILSRQNIVFEQDRHIVESQRPARLPLDPKAEMHVSSDRMGFEYRRWLRALGETRQCQDLPGLDTIRTLSL</sequence>
<dbReference type="OrthoDB" id="9769355at2"/>
<dbReference type="Gene3D" id="2.102.10.10">
    <property type="entry name" value="Rieske [2Fe-2S] iron-sulphur domain"/>
    <property type="match status" value="1"/>
</dbReference>
<proteinExistence type="predicted"/>
<evidence type="ECO:0000259" key="6">
    <source>
        <dbReference type="PROSITE" id="PS51296"/>
    </source>
</evidence>
<dbReference type="Pfam" id="PF19112">
    <property type="entry name" value="VanA_C"/>
    <property type="match status" value="1"/>
</dbReference>
<evidence type="ECO:0000256" key="5">
    <source>
        <dbReference type="ARBA" id="ARBA00023014"/>
    </source>
</evidence>
<dbReference type="GO" id="GO:0046872">
    <property type="term" value="F:metal ion binding"/>
    <property type="evidence" value="ECO:0007669"/>
    <property type="project" value="UniProtKB-KW"/>
</dbReference>
<dbReference type="AlphaFoldDB" id="A0A553H364"/>
<dbReference type="RefSeq" id="WP_143486816.1">
    <property type="nucleotide sequence ID" value="NZ_VJOY01000002.1"/>
</dbReference>
<dbReference type="SUPFAM" id="SSF55961">
    <property type="entry name" value="Bet v1-like"/>
    <property type="match status" value="1"/>
</dbReference>
<keyword evidence="7" id="KW-0223">Dioxygenase</keyword>
<dbReference type="CDD" id="cd03469">
    <property type="entry name" value="Rieske_RO_Alpha_N"/>
    <property type="match status" value="1"/>
</dbReference>
<dbReference type="PROSITE" id="PS51296">
    <property type="entry name" value="RIESKE"/>
    <property type="match status" value="1"/>
</dbReference>
<evidence type="ECO:0000256" key="3">
    <source>
        <dbReference type="ARBA" id="ARBA00023002"/>
    </source>
</evidence>
<keyword evidence="2" id="KW-0479">Metal-binding</keyword>
<comment type="caution">
    <text evidence="7">The sequence shown here is derived from an EMBL/GenBank/DDBJ whole genome shotgun (WGS) entry which is preliminary data.</text>
</comment>
<feature type="domain" description="Rieske" evidence="6">
    <location>
        <begin position="21"/>
        <end position="126"/>
    </location>
</feature>
<dbReference type="InterPro" id="IPR017941">
    <property type="entry name" value="Rieske_2Fe-2S"/>
</dbReference>
<evidence type="ECO:0000256" key="2">
    <source>
        <dbReference type="ARBA" id="ARBA00022723"/>
    </source>
</evidence>
<dbReference type="PANTHER" id="PTHR21266:SF59">
    <property type="entry name" value="BLR4922 PROTEIN"/>
    <property type="match status" value="1"/>
</dbReference>
<dbReference type="GO" id="GO:0051213">
    <property type="term" value="F:dioxygenase activity"/>
    <property type="evidence" value="ECO:0007669"/>
    <property type="project" value="UniProtKB-KW"/>
</dbReference>
<gene>
    <name evidence="7" type="ORF">FM069_03090</name>
</gene>
<dbReference type="EMBL" id="VJOY01000002">
    <property type="protein sequence ID" value="TRX76188.1"/>
    <property type="molecule type" value="Genomic_DNA"/>
</dbReference>
<dbReference type="InterPro" id="IPR036922">
    <property type="entry name" value="Rieske_2Fe-2S_sf"/>
</dbReference>
<evidence type="ECO:0000256" key="4">
    <source>
        <dbReference type="ARBA" id="ARBA00023004"/>
    </source>
</evidence>
<dbReference type="InterPro" id="IPR050584">
    <property type="entry name" value="Cholesterol_7-desaturase"/>
</dbReference>